<evidence type="ECO:0000256" key="2">
    <source>
        <dbReference type="ARBA" id="ARBA00022827"/>
    </source>
</evidence>
<feature type="non-terminal residue" evidence="5">
    <location>
        <position position="287"/>
    </location>
</feature>
<keyword evidence="1" id="KW-0285">Flavoprotein</keyword>
<evidence type="ECO:0000256" key="1">
    <source>
        <dbReference type="ARBA" id="ARBA00022630"/>
    </source>
</evidence>
<comment type="caution">
    <text evidence="5">The sequence shown here is derived from an EMBL/GenBank/DDBJ whole genome shotgun (WGS) entry which is preliminary data.</text>
</comment>
<dbReference type="InterPro" id="IPR016169">
    <property type="entry name" value="FAD-bd_PCMH_sub2"/>
</dbReference>
<name>A0A832ZW64_CALS0</name>
<accession>A0A832ZW64</accession>
<dbReference type="InterPro" id="IPR016166">
    <property type="entry name" value="FAD-bd_PCMH"/>
</dbReference>
<dbReference type="Gene3D" id="3.30.390.50">
    <property type="entry name" value="CO dehydrogenase flavoprotein, C-terminal domain"/>
    <property type="match status" value="1"/>
</dbReference>
<dbReference type="InterPro" id="IPR005107">
    <property type="entry name" value="CO_DH_flav_C"/>
</dbReference>
<dbReference type="EMBL" id="DQVM01000093">
    <property type="protein sequence ID" value="HIQ29863.1"/>
    <property type="molecule type" value="Genomic_DNA"/>
</dbReference>
<evidence type="ECO:0000313" key="5">
    <source>
        <dbReference type="EMBL" id="HIQ29863.1"/>
    </source>
</evidence>
<dbReference type="Gene3D" id="3.30.465.10">
    <property type="match status" value="1"/>
</dbReference>
<dbReference type="SMART" id="SM01092">
    <property type="entry name" value="CO_deh_flav_C"/>
    <property type="match status" value="1"/>
</dbReference>
<dbReference type="InterPro" id="IPR036683">
    <property type="entry name" value="CO_DH_flav_C_dom_sf"/>
</dbReference>
<evidence type="ECO:0000313" key="6">
    <source>
        <dbReference type="Proteomes" id="UP000608579"/>
    </source>
</evidence>
<dbReference type="SUPFAM" id="SSF56176">
    <property type="entry name" value="FAD-binding/transporter-associated domain-like"/>
    <property type="match status" value="1"/>
</dbReference>
<dbReference type="AlphaFoldDB" id="A0A832ZW64"/>
<sequence length="287" mass="31303">MIPKQFEYFAPKTLGQAITLLKKYKDEAKVLSGGQSLIPMMKLRLATPKYIIDLNNIKGLSYIKEAGGQIRIGALTRHAEIEHSQLIREKLPMLAEAAQHIADQQVRNLGTLGGSLAHCDPAADWPANMLALEAEFVIQGAKKRTAKAVKFFKGPFETDLKPTEILTEIRIPVPKGDKVGQAYLKFERKAGDFATVGVAANVVLDKNDKITKVGIGLTAVAPAPFKATEAEKILLGNTPSAELVEEAAKAAADMSDPMPDLRGSAEYKREMARVFTRRALKLALERA</sequence>
<dbReference type="InterPro" id="IPR051312">
    <property type="entry name" value="Diverse_Substr_Oxidored"/>
</dbReference>
<dbReference type="Gene3D" id="3.30.43.10">
    <property type="entry name" value="Uridine Diphospho-n-acetylenolpyruvylglucosamine Reductase, domain 2"/>
    <property type="match status" value="1"/>
</dbReference>
<evidence type="ECO:0000256" key="3">
    <source>
        <dbReference type="ARBA" id="ARBA00023002"/>
    </source>
</evidence>
<dbReference type="InterPro" id="IPR036318">
    <property type="entry name" value="FAD-bd_PCMH-like_sf"/>
</dbReference>
<reference evidence="5" key="1">
    <citation type="journal article" date="2020" name="ISME J.">
        <title>Gammaproteobacteria mediating utilization of methyl-, sulfur- and petroleum organic compounds in deep ocean hydrothermal plumes.</title>
        <authorList>
            <person name="Zhou Z."/>
            <person name="Liu Y."/>
            <person name="Pan J."/>
            <person name="Cron B.R."/>
            <person name="Toner B.M."/>
            <person name="Anantharaman K."/>
            <person name="Breier J.A."/>
            <person name="Dick G.J."/>
            <person name="Li M."/>
        </authorList>
    </citation>
    <scope>NUCLEOTIDE SEQUENCE</scope>
    <source>
        <strain evidence="5">SZUA-1515</strain>
    </source>
</reference>
<dbReference type="PANTHER" id="PTHR42659">
    <property type="entry name" value="XANTHINE DEHYDROGENASE SUBUNIT C-RELATED"/>
    <property type="match status" value="1"/>
</dbReference>
<dbReference type="SUPFAM" id="SSF55447">
    <property type="entry name" value="CO dehydrogenase flavoprotein C-terminal domain-like"/>
    <property type="match status" value="1"/>
</dbReference>
<dbReference type="Pfam" id="PF00941">
    <property type="entry name" value="FAD_binding_5"/>
    <property type="match status" value="1"/>
</dbReference>
<dbReference type="PANTHER" id="PTHR42659:SF2">
    <property type="entry name" value="XANTHINE DEHYDROGENASE SUBUNIT C-RELATED"/>
    <property type="match status" value="1"/>
</dbReference>
<dbReference type="InterPro" id="IPR002346">
    <property type="entry name" value="Mopterin_DH_FAD-bd"/>
</dbReference>
<keyword evidence="2" id="KW-0274">FAD</keyword>
<dbReference type="GO" id="GO:0016491">
    <property type="term" value="F:oxidoreductase activity"/>
    <property type="evidence" value="ECO:0007669"/>
    <property type="project" value="UniProtKB-KW"/>
</dbReference>
<dbReference type="FunFam" id="3.30.465.10:FF:000017">
    <property type="entry name" value="Xanthine dehydrogenase, FAD binding subunit"/>
    <property type="match status" value="1"/>
</dbReference>
<dbReference type="Pfam" id="PF03450">
    <property type="entry name" value="CO_deh_flav_C"/>
    <property type="match status" value="1"/>
</dbReference>
<dbReference type="PROSITE" id="PS51387">
    <property type="entry name" value="FAD_PCMH"/>
    <property type="match status" value="1"/>
</dbReference>
<dbReference type="InterPro" id="IPR016167">
    <property type="entry name" value="FAD-bd_PCMH_sub1"/>
</dbReference>
<organism evidence="5 6">
    <name type="scientific">Caldiarchaeum subterraneum</name>
    <dbReference type="NCBI Taxonomy" id="311458"/>
    <lineage>
        <taxon>Archaea</taxon>
        <taxon>Nitrososphaerota</taxon>
        <taxon>Candidatus Caldarchaeales</taxon>
        <taxon>Candidatus Caldarchaeaceae</taxon>
        <taxon>Candidatus Caldarchaeum</taxon>
    </lineage>
</organism>
<proteinExistence type="predicted"/>
<protein>
    <submittedName>
        <fullName evidence="5">Xanthine dehydrogenase family protein subunit M</fullName>
    </submittedName>
</protein>
<keyword evidence="3" id="KW-0560">Oxidoreductase</keyword>
<dbReference type="GO" id="GO:0071949">
    <property type="term" value="F:FAD binding"/>
    <property type="evidence" value="ECO:0007669"/>
    <property type="project" value="InterPro"/>
</dbReference>
<dbReference type="Proteomes" id="UP000608579">
    <property type="component" value="Unassembled WGS sequence"/>
</dbReference>
<evidence type="ECO:0000259" key="4">
    <source>
        <dbReference type="PROSITE" id="PS51387"/>
    </source>
</evidence>
<gene>
    <name evidence="5" type="ORF">EYH45_04790</name>
</gene>
<feature type="domain" description="FAD-binding PCMH-type" evidence="4">
    <location>
        <begin position="1"/>
        <end position="176"/>
    </location>
</feature>